<dbReference type="SUPFAM" id="SSF74650">
    <property type="entry name" value="Galactose mutarotase-like"/>
    <property type="match status" value="1"/>
</dbReference>
<dbReference type="InterPro" id="IPR011013">
    <property type="entry name" value="Gal_mutarotase_sf_dom"/>
</dbReference>
<dbReference type="InterPro" id="IPR050347">
    <property type="entry name" value="Bact_Beta-galactosidase"/>
</dbReference>
<dbReference type="Pfam" id="PF02837">
    <property type="entry name" value="Glyco_hydro_2_N"/>
    <property type="match status" value="1"/>
</dbReference>
<gene>
    <name evidence="9" type="ORF">ACFSCY_19555</name>
</gene>
<dbReference type="RefSeq" id="WP_343979639.1">
    <property type="nucleotide sequence ID" value="NZ_BAAAJG010000011.1"/>
</dbReference>
<dbReference type="SUPFAM" id="SSF49785">
    <property type="entry name" value="Galactose-binding domain-like"/>
    <property type="match status" value="1"/>
</dbReference>
<dbReference type="Pfam" id="PF02929">
    <property type="entry name" value="Bgal_small_N"/>
    <property type="match status" value="1"/>
</dbReference>
<dbReference type="InterPro" id="IPR036156">
    <property type="entry name" value="Beta-gal/glucu_dom_sf"/>
</dbReference>
<feature type="domain" description="Beta galactosidase small chain/" evidence="8">
    <location>
        <begin position="698"/>
        <end position="961"/>
    </location>
</feature>
<dbReference type="GO" id="GO:0016787">
    <property type="term" value="F:hydrolase activity"/>
    <property type="evidence" value="ECO:0007669"/>
    <property type="project" value="UniProtKB-KW"/>
</dbReference>
<accession>A0ABW4FMH7</accession>
<dbReference type="InterPro" id="IPR017853">
    <property type="entry name" value="GH"/>
</dbReference>
<dbReference type="InterPro" id="IPR006103">
    <property type="entry name" value="Glyco_hydro_2_cat"/>
</dbReference>
<evidence type="ECO:0000256" key="3">
    <source>
        <dbReference type="ARBA" id="ARBA00012756"/>
    </source>
</evidence>
<dbReference type="InterPro" id="IPR006104">
    <property type="entry name" value="Glyco_hydro_2_N"/>
</dbReference>
<dbReference type="InterPro" id="IPR013783">
    <property type="entry name" value="Ig-like_fold"/>
</dbReference>
<evidence type="ECO:0000256" key="4">
    <source>
        <dbReference type="ARBA" id="ARBA00013303"/>
    </source>
</evidence>
<dbReference type="Gene3D" id="2.60.120.260">
    <property type="entry name" value="Galactose-binding domain-like"/>
    <property type="match status" value="1"/>
</dbReference>
<dbReference type="PRINTS" id="PR00132">
    <property type="entry name" value="GLHYDRLASE2"/>
</dbReference>
<dbReference type="Gene3D" id="3.20.20.80">
    <property type="entry name" value="Glycosidases"/>
    <property type="match status" value="1"/>
</dbReference>
<dbReference type="Pfam" id="PF16353">
    <property type="entry name" value="LacZ_4"/>
    <property type="match status" value="1"/>
</dbReference>
<dbReference type="SUPFAM" id="SSF51445">
    <property type="entry name" value="(Trans)glycosidases"/>
    <property type="match status" value="1"/>
</dbReference>
<dbReference type="Gene3D" id="2.70.98.10">
    <property type="match status" value="1"/>
</dbReference>
<organism evidence="9 10">
    <name type="scientific">Pseudonocardia aurantiaca</name>
    <dbReference type="NCBI Taxonomy" id="75290"/>
    <lineage>
        <taxon>Bacteria</taxon>
        <taxon>Bacillati</taxon>
        <taxon>Actinomycetota</taxon>
        <taxon>Actinomycetes</taxon>
        <taxon>Pseudonocardiales</taxon>
        <taxon>Pseudonocardiaceae</taxon>
        <taxon>Pseudonocardia</taxon>
    </lineage>
</organism>
<dbReference type="PROSITE" id="PS00719">
    <property type="entry name" value="GLYCOSYL_HYDROL_F2_1"/>
    <property type="match status" value="1"/>
</dbReference>
<keyword evidence="10" id="KW-1185">Reference proteome</keyword>
<evidence type="ECO:0000313" key="10">
    <source>
        <dbReference type="Proteomes" id="UP001597145"/>
    </source>
</evidence>
<dbReference type="SUPFAM" id="SSF49303">
    <property type="entry name" value="beta-Galactosidase/glucuronidase domain"/>
    <property type="match status" value="2"/>
</dbReference>
<evidence type="ECO:0000256" key="7">
    <source>
        <dbReference type="ARBA" id="ARBA00032230"/>
    </source>
</evidence>
<dbReference type="InterPro" id="IPR008979">
    <property type="entry name" value="Galactose-bd-like_sf"/>
</dbReference>
<comment type="caution">
    <text evidence="9">The sequence shown here is derived from an EMBL/GenBank/DDBJ whole genome shotgun (WGS) entry which is preliminary data.</text>
</comment>
<evidence type="ECO:0000313" key="9">
    <source>
        <dbReference type="EMBL" id="MFD1531634.1"/>
    </source>
</evidence>
<evidence type="ECO:0000256" key="1">
    <source>
        <dbReference type="ARBA" id="ARBA00001412"/>
    </source>
</evidence>
<sequence>MSREARVQWFEDRYPIRGVRPARAWLQSDAPALDLSGSWRFRYSRRADLAEHFVAPGHDDTAWDTLPVPAHWQLHGYGAPAYTNVRYPFPVDPPFVPDDNPTGDYRRTFRLPVGFLAGSRAVLRFEGVDSALKVWVNGSAVGTSVGSRLPDEFDVTDLLADDRENVLAVRVHQWSSGSYLEDQDMWWLSGIFREVRLLSRPAGGLDDVFVHAGYSDGAGTLRIDTSVLARVLVPELGIDAATGTEIGVSHVEPWSAEVPRLYDAEVVTDVERVRLRVGFRAVAIVDGVFTVNGRPITLRGVNRHEFSPDRGRAVTRDEMLTDVLLMKRHNINAVRTSHYPPHPAFLDLCDEYGLWVLDECDLETHGFNVVDWRNNPSDDPLWAEALADRMRRTVERDKNHPSVILWSLGNESGTGKNLAAMAAWVRERDGSRPIHYEHDWSCPDVDVYSRMYASHTEVAAIATRSEEPLADAALDARRRGMPFVQCEYAHAMGNGPGGLVEYQELFESSPRCMGGFVWEWIDHGLRQRDPDGRERFAYGGDFSEPLHDGNFVADGLLFPDRTPSPSLHDFAAVIAQVRIEPDDGGVRISNRFDVRDLGGITVRWALEIDGLGIARGVLTVPTLGPGESALVPLPAEATRVPANSAGECWVTVTAELAHDEPWAPAGHVLSRGQVDLGARPRAEPVGGSGLTRVGPDVTFGAGTFDAASGRLLRVGAVELLGSPQLDLWRAPTDNDSGAASHWLVPTWRGLGFDRLQHRLVAVEVTDDALMVRERVAPAGTDIGFAVTFRWSGHGEALRLDVDVEPQRELPCPLPRLGLRLRLPRHLDRVEWFGRGPGEAYADTGYGTWVGRFRAGVDAMQTPYVHPQENGNRAGVRWATLTDAAGAGLRIEGVPTVDLTVRRWSTEQLDAARHTVELTDEGCLFVNLDVAQHGIGSASCGPGVLPGYELTAAAASFAVVLGELRAPAER</sequence>
<reference evidence="10" key="1">
    <citation type="journal article" date="2019" name="Int. J. Syst. Evol. Microbiol.">
        <title>The Global Catalogue of Microorganisms (GCM) 10K type strain sequencing project: providing services to taxonomists for standard genome sequencing and annotation.</title>
        <authorList>
            <consortium name="The Broad Institute Genomics Platform"/>
            <consortium name="The Broad Institute Genome Sequencing Center for Infectious Disease"/>
            <person name="Wu L."/>
            <person name="Ma J."/>
        </authorList>
    </citation>
    <scope>NUCLEOTIDE SEQUENCE [LARGE SCALE GENOMIC DNA]</scope>
    <source>
        <strain evidence="10">JCM 12165</strain>
    </source>
</reference>
<dbReference type="InterPro" id="IPR023232">
    <property type="entry name" value="Glyco_hydro_2_AS"/>
</dbReference>
<dbReference type="InterPro" id="IPR004199">
    <property type="entry name" value="B-gal_small/dom_5"/>
</dbReference>
<dbReference type="PANTHER" id="PTHR46323">
    <property type="entry name" value="BETA-GALACTOSIDASE"/>
    <property type="match status" value="1"/>
</dbReference>
<dbReference type="InterPro" id="IPR006101">
    <property type="entry name" value="Glyco_hydro_2"/>
</dbReference>
<dbReference type="EMBL" id="JBHUCP010000014">
    <property type="protein sequence ID" value="MFD1531634.1"/>
    <property type="molecule type" value="Genomic_DNA"/>
</dbReference>
<dbReference type="InterPro" id="IPR032312">
    <property type="entry name" value="LacZ_4"/>
</dbReference>
<evidence type="ECO:0000259" key="8">
    <source>
        <dbReference type="SMART" id="SM01038"/>
    </source>
</evidence>
<keyword evidence="6" id="KW-0326">Glycosidase</keyword>
<keyword evidence="5 9" id="KW-0378">Hydrolase</keyword>
<dbReference type="Pfam" id="PF02836">
    <property type="entry name" value="Glyco_hydro_2_C"/>
    <property type="match status" value="1"/>
</dbReference>
<dbReference type="SMART" id="SM01038">
    <property type="entry name" value="Bgal_small_N"/>
    <property type="match status" value="1"/>
</dbReference>
<proteinExistence type="inferred from homology"/>
<dbReference type="InterPro" id="IPR014718">
    <property type="entry name" value="GH-type_carb-bd"/>
</dbReference>
<dbReference type="Gene3D" id="2.60.40.10">
    <property type="entry name" value="Immunoglobulins"/>
    <property type="match status" value="2"/>
</dbReference>
<dbReference type="EC" id="3.2.1.23" evidence="3"/>
<protein>
    <recommendedName>
        <fullName evidence="4">Beta-galactosidase</fullName>
        <ecNumber evidence="3">3.2.1.23</ecNumber>
    </recommendedName>
    <alternativeName>
        <fullName evidence="7">Lactase</fullName>
    </alternativeName>
</protein>
<comment type="catalytic activity">
    <reaction evidence="1">
        <text>Hydrolysis of terminal non-reducing beta-D-galactose residues in beta-D-galactosides.</text>
        <dbReference type="EC" id="3.2.1.23"/>
    </reaction>
</comment>
<evidence type="ECO:0000256" key="6">
    <source>
        <dbReference type="ARBA" id="ARBA00023295"/>
    </source>
</evidence>
<dbReference type="PROSITE" id="PS00608">
    <property type="entry name" value="GLYCOSYL_HYDROL_F2_2"/>
    <property type="match status" value="1"/>
</dbReference>
<dbReference type="PANTHER" id="PTHR46323:SF2">
    <property type="entry name" value="BETA-GALACTOSIDASE"/>
    <property type="match status" value="1"/>
</dbReference>
<evidence type="ECO:0000256" key="2">
    <source>
        <dbReference type="ARBA" id="ARBA00007401"/>
    </source>
</evidence>
<evidence type="ECO:0000256" key="5">
    <source>
        <dbReference type="ARBA" id="ARBA00022801"/>
    </source>
</evidence>
<comment type="similarity">
    <text evidence="2">Belongs to the glycosyl hydrolase 2 family.</text>
</comment>
<dbReference type="Proteomes" id="UP001597145">
    <property type="component" value="Unassembled WGS sequence"/>
</dbReference>
<dbReference type="InterPro" id="IPR023230">
    <property type="entry name" value="Glyco_hydro_2_CS"/>
</dbReference>
<name>A0ABW4FMH7_9PSEU</name>